<keyword evidence="3" id="KW-0804">Transcription</keyword>
<dbReference type="AlphaFoldDB" id="A0A3E0VTM0"/>
<feature type="DNA-binding region" description="H-T-H motif" evidence="4">
    <location>
        <begin position="58"/>
        <end position="77"/>
    </location>
</feature>
<feature type="domain" description="HTH tetR-type" evidence="5">
    <location>
        <begin position="35"/>
        <end position="95"/>
    </location>
</feature>
<evidence type="ECO:0000259" key="5">
    <source>
        <dbReference type="PROSITE" id="PS50977"/>
    </source>
</evidence>
<dbReference type="InterPro" id="IPR050109">
    <property type="entry name" value="HTH-type_TetR-like_transc_reg"/>
</dbReference>
<dbReference type="PANTHER" id="PTHR30055:SF234">
    <property type="entry name" value="HTH-TYPE TRANSCRIPTIONAL REGULATOR BETI"/>
    <property type="match status" value="1"/>
</dbReference>
<dbReference type="GO" id="GO:0003700">
    <property type="term" value="F:DNA-binding transcription factor activity"/>
    <property type="evidence" value="ECO:0007669"/>
    <property type="project" value="TreeGrafter"/>
</dbReference>
<dbReference type="Gene3D" id="1.10.357.10">
    <property type="entry name" value="Tetracycline Repressor, domain 2"/>
    <property type="match status" value="1"/>
</dbReference>
<dbReference type="EMBL" id="NBXA01000018">
    <property type="protein sequence ID" value="RFA13362.1"/>
    <property type="molecule type" value="Genomic_DNA"/>
</dbReference>
<proteinExistence type="predicted"/>
<keyword evidence="2 4" id="KW-0238">DNA-binding</keyword>
<reference evidence="6 7" key="1">
    <citation type="submission" date="2017-04" db="EMBL/GenBank/DDBJ databases">
        <title>Comparative genome analysis of Subtercola boreus.</title>
        <authorList>
            <person name="Cho Y.-J."/>
            <person name="Cho A."/>
            <person name="Kim O.-S."/>
            <person name="Lee J.-I."/>
        </authorList>
    </citation>
    <scope>NUCLEOTIDE SEQUENCE [LARGE SCALE GENOMIC DNA]</scope>
    <source>
        <strain evidence="6 7">P27444</strain>
    </source>
</reference>
<protein>
    <recommendedName>
        <fullName evidence="5">HTH tetR-type domain-containing protein</fullName>
    </recommendedName>
</protein>
<dbReference type="InterPro" id="IPR001647">
    <property type="entry name" value="HTH_TetR"/>
</dbReference>
<evidence type="ECO:0000256" key="4">
    <source>
        <dbReference type="PROSITE-ProRule" id="PRU00335"/>
    </source>
</evidence>
<dbReference type="GO" id="GO:0000976">
    <property type="term" value="F:transcription cis-regulatory region binding"/>
    <property type="evidence" value="ECO:0007669"/>
    <property type="project" value="TreeGrafter"/>
</dbReference>
<evidence type="ECO:0000256" key="2">
    <source>
        <dbReference type="ARBA" id="ARBA00023125"/>
    </source>
</evidence>
<keyword evidence="1" id="KW-0805">Transcription regulation</keyword>
<evidence type="ECO:0000256" key="3">
    <source>
        <dbReference type="ARBA" id="ARBA00023163"/>
    </source>
</evidence>
<dbReference type="InterPro" id="IPR009057">
    <property type="entry name" value="Homeodomain-like_sf"/>
</dbReference>
<dbReference type="PANTHER" id="PTHR30055">
    <property type="entry name" value="HTH-TYPE TRANSCRIPTIONAL REGULATOR RUTR"/>
    <property type="match status" value="1"/>
</dbReference>
<evidence type="ECO:0000313" key="7">
    <source>
        <dbReference type="Proteomes" id="UP000256709"/>
    </source>
</evidence>
<organism evidence="6 7">
    <name type="scientific">Subtercola boreus</name>
    <dbReference type="NCBI Taxonomy" id="120213"/>
    <lineage>
        <taxon>Bacteria</taxon>
        <taxon>Bacillati</taxon>
        <taxon>Actinomycetota</taxon>
        <taxon>Actinomycetes</taxon>
        <taxon>Micrococcales</taxon>
        <taxon>Microbacteriaceae</taxon>
        <taxon>Subtercola</taxon>
    </lineage>
</organism>
<name>A0A3E0VTM0_9MICO</name>
<sequence length="249" mass="25932">MVFMGETGETGGLCASPGPAVKGPVVRAGTGLKQRRTRTRLTAAARTLTIEHGLAGFTVLELCEQVGVSRRTFFNYFPSKEHAVLGFAHGASERHVAAFMAARTSGPAPTSGPASNLIADLAALAEASFGDLGLTAADAAALAAALRREPALLPLLLDAAQREQERFVVMVAEREGQGSDRVTAEVAVKVVGCLVGLAAETFLTEANTTPFSVLLRARLVSASALFARPADTPFTPPALPLTKDPVRTP</sequence>
<dbReference type="PROSITE" id="PS50977">
    <property type="entry name" value="HTH_TETR_2"/>
    <property type="match status" value="1"/>
</dbReference>
<gene>
    <name evidence="6" type="ORF">B7R21_08355</name>
</gene>
<evidence type="ECO:0000313" key="6">
    <source>
        <dbReference type="EMBL" id="RFA13362.1"/>
    </source>
</evidence>
<dbReference type="SUPFAM" id="SSF46689">
    <property type="entry name" value="Homeodomain-like"/>
    <property type="match status" value="1"/>
</dbReference>
<accession>A0A3E0VTM0</accession>
<evidence type="ECO:0000256" key="1">
    <source>
        <dbReference type="ARBA" id="ARBA00023015"/>
    </source>
</evidence>
<dbReference type="Pfam" id="PF00440">
    <property type="entry name" value="TetR_N"/>
    <property type="match status" value="1"/>
</dbReference>
<dbReference type="Proteomes" id="UP000256709">
    <property type="component" value="Unassembled WGS sequence"/>
</dbReference>
<comment type="caution">
    <text evidence="6">The sequence shown here is derived from an EMBL/GenBank/DDBJ whole genome shotgun (WGS) entry which is preliminary data.</text>
</comment>